<feature type="region of interest" description="Disordered" evidence="2">
    <location>
        <begin position="182"/>
        <end position="219"/>
    </location>
</feature>
<sequence>MTTPSQSIRPWGAQVHESEENSRRVPQTPNDSFAVPEVPPTPTTRTHDPENTFLASLNVGRSTYATLNDADASSGRNWSEVLQGPSSADGGLSRMRASSSHEQRSKRRRRMLMLGAAVAVVLVVGLATGISIPLVSKRNADAAAANVENGMMEVARQAAFNELAPKKSPTAAAVGAQDAQITVAAPPPPPSTTTTTQTTTTTMRTTTTTTPPPPPPPAYNGRLTFYYPNGGEGFCWTLGGISNQDRVIALTYTMMSQDWCGVQVCISYAPTGMSTTAIIKDECPDAICSWGHMDTTPAVWDALGIPLSVGLVTSGVSWWRC</sequence>
<evidence type="ECO:0000256" key="2">
    <source>
        <dbReference type="SAM" id="MobiDB-lite"/>
    </source>
</evidence>
<organism evidence="4 5">
    <name type="scientific">Gonapodya prolifera (strain JEL478)</name>
    <name type="common">Monoblepharis prolifera</name>
    <dbReference type="NCBI Taxonomy" id="1344416"/>
    <lineage>
        <taxon>Eukaryota</taxon>
        <taxon>Fungi</taxon>
        <taxon>Fungi incertae sedis</taxon>
        <taxon>Chytridiomycota</taxon>
        <taxon>Chytridiomycota incertae sedis</taxon>
        <taxon>Monoblepharidomycetes</taxon>
        <taxon>Monoblepharidales</taxon>
        <taxon>Gonapodyaceae</taxon>
        <taxon>Gonapodya</taxon>
    </lineage>
</organism>
<dbReference type="PANTHER" id="PTHR31836">
    <property type="match status" value="1"/>
</dbReference>
<keyword evidence="3" id="KW-0472">Membrane</keyword>
<evidence type="ECO:0008006" key="6">
    <source>
        <dbReference type="Google" id="ProtNLM"/>
    </source>
</evidence>
<keyword evidence="1" id="KW-0732">Signal</keyword>
<dbReference type="Gene3D" id="2.40.40.10">
    <property type="entry name" value="RlpA-like domain"/>
    <property type="match status" value="1"/>
</dbReference>
<protein>
    <recommendedName>
        <fullName evidence="6">RlpA-like protein double-psi beta-barrel domain-containing protein</fullName>
    </recommendedName>
</protein>
<evidence type="ECO:0000256" key="1">
    <source>
        <dbReference type="ARBA" id="ARBA00022729"/>
    </source>
</evidence>
<evidence type="ECO:0000313" key="4">
    <source>
        <dbReference type="EMBL" id="KXS17068.1"/>
    </source>
</evidence>
<accession>A0A139AK36</accession>
<keyword evidence="3" id="KW-1133">Transmembrane helix</keyword>
<gene>
    <name evidence="4" type="ORF">M427DRAFT_55074</name>
</gene>
<dbReference type="CDD" id="cd22191">
    <property type="entry name" value="DPBB_RlpA_EXP_N-like"/>
    <property type="match status" value="1"/>
</dbReference>
<evidence type="ECO:0000313" key="5">
    <source>
        <dbReference type="Proteomes" id="UP000070544"/>
    </source>
</evidence>
<dbReference type="EMBL" id="KQ965749">
    <property type="protein sequence ID" value="KXS17068.1"/>
    <property type="molecule type" value="Genomic_DNA"/>
</dbReference>
<keyword evidence="5" id="KW-1185">Reference proteome</keyword>
<feature type="region of interest" description="Disordered" evidence="2">
    <location>
        <begin position="71"/>
        <end position="108"/>
    </location>
</feature>
<dbReference type="InterPro" id="IPR051477">
    <property type="entry name" value="Expansin_CellWall"/>
</dbReference>
<name>A0A139AK36_GONPJ</name>
<evidence type="ECO:0000256" key="3">
    <source>
        <dbReference type="SAM" id="Phobius"/>
    </source>
</evidence>
<keyword evidence="3" id="KW-0812">Transmembrane</keyword>
<dbReference type="Proteomes" id="UP000070544">
    <property type="component" value="Unassembled WGS sequence"/>
</dbReference>
<dbReference type="SUPFAM" id="SSF50685">
    <property type="entry name" value="Barwin-like endoglucanases"/>
    <property type="match status" value="1"/>
</dbReference>
<feature type="transmembrane region" description="Helical" evidence="3">
    <location>
        <begin position="111"/>
        <end position="132"/>
    </location>
</feature>
<dbReference type="PANTHER" id="PTHR31836:SF28">
    <property type="entry name" value="SRCR DOMAIN-CONTAINING PROTEIN-RELATED"/>
    <property type="match status" value="1"/>
</dbReference>
<feature type="region of interest" description="Disordered" evidence="2">
    <location>
        <begin position="1"/>
        <end position="51"/>
    </location>
</feature>
<feature type="compositionally biased region" description="Low complexity" evidence="2">
    <location>
        <begin position="192"/>
        <end position="209"/>
    </location>
</feature>
<proteinExistence type="predicted"/>
<dbReference type="AlphaFoldDB" id="A0A139AK36"/>
<dbReference type="OrthoDB" id="623670at2759"/>
<dbReference type="InterPro" id="IPR036908">
    <property type="entry name" value="RlpA-like_sf"/>
</dbReference>
<reference evidence="4 5" key="1">
    <citation type="journal article" date="2015" name="Genome Biol. Evol.">
        <title>Phylogenomic analyses indicate that early fungi evolved digesting cell walls of algal ancestors of land plants.</title>
        <authorList>
            <person name="Chang Y."/>
            <person name="Wang S."/>
            <person name="Sekimoto S."/>
            <person name="Aerts A.L."/>
            <person name="Choi C."/>
            <person name="Clum A."/>
            <person name="LaButti K.M."/>
            <person name="Lindquist E.A."/>
            <person name="Yee Ngan C."/>
            <person name="Ohm R.A."/>
            <person name="Salamov A.A."/>
            <person name="Grigoriev I.V."/>
            <person name="Spatafora J.W."/>
            <person name="Berbee M.L."/>
        </authorList>
    </citation>
    <scope>NUCLEOTIDE SEQUENCE [LARGE SCALE GENOMIC DNA]</scope>
    <source>
        <strain evidence="4 5">JEL478</strain>
    </source>
</reference>